<evidence type="ECO:0000313" key="2">
    <source>
        <dbReference type="Proteomes" id="UP000504611"/>
    </source>
</evidence>
<dbReference type="Pfam" id="PF14555">
    <property type="entry name" value="UBA_4"/>
    <property type="match status" value="1"/>
</dbReference>
<dbReference type="CDD" id="cd14274">
    <property type="entry name" value="UBA_ACK1"/>
    <property type="match status" value="1"/>
</dbReference>
<accession>A0A6I9NMU3</accession>
<dbReference type="Proteomes" id="UP000504611">
    <property type="component" value="Unplaced"/>
</dbReference>
<reference evidence="3" key="1">
    <citation type="submission" date="2025-08" db="UniProtKB">
        <authorList>
            <consortium name="RefSeq"/>
        </authorList>
    </citation>
    <scope>IDENTIFICATION</scope>
    <source>
        <tissue evidence="3">Muscle</tissue>
    </source>
</reference>
<name>A0A6I9NMU3_9TELE</name>
<dbReference type="InterPro" id="IPR015940">
    <property type="entry name" value="UBA"/>
</dbReference>
<evidence type="ECO:0000313" key="3">
    <source>
        <dbReference type="RefSeq" id="XP_010775791.1"/>
    </source>
</evidence>
<feature type="domain" description="UBA" evidence="1">
    <location>
        <begin position="37"/>
        <end position="82"/>
    </location>
</feature>
<dbReference type="GeneID" id="104950889"/>
<keyword evidence="2" id="KW-1185">Reference proteome</keyword>
<protein>
    <submittedName>
        <fullName evidence="3">Activated CDC42 kinase 1-like</fullName>
    </submittedName>
</protein>
<evidence type="ECO:0000259" key="1">
    <source>
        <dbReference type="PROSITE" id="PS50030"/>
    </source>
</evidence>
<organism evidence="2 3">
    <name type="scientific">Notothenia coriiceps</name>
    <name type="common">black rockcod</name>
    <dbReference type="NCBI Taxonomy" id="8208"/>
    <lineage>
        <taxon>Eukaryota</taxon>
        <taxon>Metazoa</taxon>
        <taxon>Chordata</taxon>
        <taxon>Craniata</taxon>
        <taxon>Vertebrata</taxon>
        <taxon>Euteleostomi</taxon>
        <taxon>Actinopterygii</taxon>
        <taxon>Neopterygii</taxon>
        <taxon>Teleostei</taxon>
        <taxon>Neoteleostei</taxon>
        <taxon>Acanthomorphata</taxon>
        <taxon>Eupercaria</taxon>
        <taxon>Perciformes</taxon>
        <taxon>Notothenioidei</taxon>
        <taxon>Nototheniidae</taxon>
        <taxon>Notothenia</taxon>
    </lineage>
</organism>
<dbReference type="InterPro" id="IPR030220">
    <property type="entry name" value="Ack1_UBA_dom"/>
</dbReference>
<dbReference type="KEGG" id="ncc:104950889"/>
<dbReference type="AlphaFoldDB" id="A0A6I9NMU3"/>
<dbReference type="RefSeq" id="XP_010775791.1">
    <property type="nucleotide sequence ID" value="XM_010777489.1"/>
</dbReference>
<sequence length="97" mass="11344">MPVTNQLRVSMSMRVQDAVHGVTIEECQAALQNHNWNVQKAVHYLKVEQLFCLGLRNRSECRELLEMCDWNLEVASTHMLDNYGSTTRLRYFILELC</sequence>
<dbReference type="PROSITE" id="PS50030">
    <property type="entry name" value="UBA"/>
    <property type="match status" value="1"/>
</dbReference>
<dbReference type="SUPFAM" id="SSF46934">
    <property type="entry name" value="UBA-like"/>
    <property type="match status" value="1"/>
</dbReference>
<dbReference type="GO" id="GO:0007165">
    <property type="term" value="P:signal transduction"/>
    <property type="evidence" value="ECO:0007669"/>
    <property type="project" value="InterPro"/>
</dbReference>
<dbReference type="Gene3D" id="1.10.8.10">
    <property type="entry name" value="DNA helicase RuvA subunit, C-terminal domain"/>
    <property type="match status" value="2"/>
</dbReference>
<dbReference type="GO" id="GO:0004712">
    <property type="term" value="F:protein serine/threonine/tyrosine kinase activity"/>
    <property type="evidence" value="ECO:0007669"/>
    <property type="project" value="InterPro"/>
</dbReference>
<dbReference type="InterPro" id="IPR009060">
    <property type="entry name" value="UBA-like_sf"/>
</dbReference>
<dbReference type="OrthoDB" id="635774at2759"/>
<gene>
    <name evidence="3" type="primary">LOC104950889</name>
</gene>
<proteinExistence type="predicted"/>